<evidence type="ECO:0000313" key="3">
    <source>
        <dbReference type="Proteomes" id="UP001597375"/>
    </source>
</evidence>
<comment type="caution">
    <text evidence="2">The sequence shown here is derived from an EMBL/GenBank/DDBJ whole genome shotgun (WGS) entry which is preliminary data.</text>
</comment>
<dbReference type="RefSeq" id="WP_386820536.1">
    <property type="nucleotide sequence ID" value="NZ_JBHUIT010000024.1"/>
</dbReference>
<evidence type="ECO:0000256" key="1">
    <source>
        <dbReference type="SAM" id="MobiDB-lite"/>
    </source>
</evidence>
<feature type="region of interest" description="Disordered" evidence="1">
    <location>
        <begin position="89"/>
        <end position="110"/>
    </location>
</feature>
<gene>
    <name evidence="2" type="ORF">ACFSSA_11235</name>
</gene>
<name>A0ABW5DBI3_9BACT</name>
<proteinExistence type="predicted"/>
<keyword evidence="3" id="KW-1185">Reference proteome</keyword>
<dbReference type="Proteomes" id="UP001597375">
    <property type="component" value="Unassembled WGS sequence"/>
</dbReference>
<feature type="compositionally biased region" description="Basic residues" evidence="1">
    <location>
        <begin position="97"/>
        <end position="110"/>
    </location>
</feature>
<accession>A0ABW5DBI3</accession>
<sequence length="110" mass="12838">MKKTYIKTKDGKRRQVELDETLVGQPGVRRFKQKDGSGREDWYWVANMMIEAKQNARRWSCSKHGDKGAYELALAQRLEWEKLKMQKVKAKAEAKAKKSAKKSAKRKPKK</sequence>
<organism evidence="2 3">
    <name type="scientific">Luteolibacter algae</name>
    <dbReference type="NCBI Taxonomy" id="454151"/>
    <lineage>
        <taxon>Bacteria</taxon>
        <taxon>Pseudomonadati</taxon>
        <taxon>Verrucomicrobiota</taxon>
        <taxon>Verrucomicrobiia</taxon>
        <taxon>Verrucomicrobiales</taxon>
        <taxon>Verrucomicrobiaceae</taxon>
        <taxon>Luteolibacter</taxon>
    </lineage>
</organism>
<dbReference type="EMBL" id="JBHUIT010000024">
    <property type="protein sequence ID" value="MFD2257249.1"/>
    <property type="molecule type" value="Genomic_DNA"/>
</dbReference>
<protein>
    <submittedName>
        <fullName evidence="2">Uncharacterized protein</fullName>
    </submittedName>
</protein>
<reference evidence="3" key="1">
    <citation type="journal article" date="2019" name="Int. J. Syst. Evol. Microbiol.">
        <title>The Global Catalogue of Microorganisms (GCM) 10K type strain sequencing project: providing services to taxonomists for standard genome sequencing and annotation.</title>
        <authorList>
            <consortium name="The Broad Institute Genomics Platform"/>
            <consortium name="The Broad Institute Genome Sequencing Center for Infectious Disease"/>
            <person name="Wu L."/>
            <person name="Ma J."/>
        </authorList>
    </citation>
    <scope>NUCLEOTIDE SEQUENCE [LARGE SCALE GENOMIC DNA]</scope>
    <source>
        <strain evidence="3">CGMCC 4.7106</strain>
    </source>
</reference>
<evidence type="ECO:0000313" key="2">
    <source>
        <dbReference type="EMBL" id="MFD2257249.1"/>
    </source>
</evidence>